<dbReference type="Pfam" id="PF00271">
    <property type="entry name" value="Helicase_C"/>
    <property type="match status" value="1"/>
</dbReference>
<feature type="coiled-coil region" evidence="5">
    <location>
        <begin position="544"/>
        <end position="613"/>
    </location>
</feature>
<dbReference type="PROSITE" id="PS51194">
    <property type="entry name" value="HELICASE_CTER"/>
    <property type="match status" value="1"/>
</dbReference>
<evidence type="ECO:0000256" key="2">
    <source>
        <dbReference type="ARBA" id="ARBA00022801"/>
    </source>
</evidence>
<dbReference type="InterPro" id="IPR027417">
    <property type="entry name" value="P-loop_NTPase"/>
</dbReference>
<dbReference type="GO" id="GO:0004386">
    <property type="term" value="F:helicase activity"/>
    <property type="evidence" value="ECO:0007669"/>
    <property type="project" value="UniProtKB-KW"/>
</dbReference>
<proteinExistence type="predicted"/>
<keyword evidence="1" id="KW-0547">Nucleotide-binding</keyword>
<keyword evidence="3" id="KW-0347">Helicase</keyword>
<sequence>MVIQLTNETYTNDKYLQYHDQFPFPLSAFQKFAIEAIVTGNHTLSCVPTGSGKTLPALFAIEFFTSQTPKKKVIYTSPIKALSNQKYYEFTQKFPHLSIGLLTGDIKINPEADVLIMTAEILQNTLYKKTQLTEQHGNVNPLLMFDMDFDNELACVIQDEVHMINDADRGHVWENTILMLPRHIQMVMLSATLDDPAKFAKWIETRGDDGSNAVIEKQVYLATSSYRPVPLTHYSFITATSALFKCVRDKSEQERIRRQINTLHVIQDSNGKFDEVKYHELKKTLSLITHNKVFIKRSFILNEVCKYMVEKSMLPAVCFILSKRQIAEAAREVTVPLLEDDSKVSYTVARECEQLLRSKISNFQEYLTLPEYVNMVSLLEKGIAIHHSGVMPIIREIVEIMFERGYIKLLFATETFSVGLNMPIKTVLFTDVKKFDGNTRRMLLPHEFVQASGRAGRRGIDTVGNVIHLSNLFRDIDLINYRTMMHGKPQTLVSKFRISYNLVFNLIASSLQTNNEDMPNNSGQKKCIEFCNKSMIQHEISSQVNEYNKQIQTEQSELERIMGSMESMRTPTNIIDTYNDMKEKMNSSKNKVRKQAERDIKNIEDTYRHLKTDLNTVFRMKEKQSSINTLQHDSVNTAHYLQHNTQILIDKFYEEGFIQDMTSDTTQMVTKKGMYATNIREVPCMVLSEIVITDSFKLLTTQEFIALASCFAGIKVPEENRCIIPPSNLPKHLRTCIEDAVDYSNYYMDFENTHKMSTGTNYELTYDIIQHVIDWCNATTQEECKLILQDLETNDIVSTGEFVKALIKIANIASELERTCEFVGDIALKEMLSNVPTMIVKYIATNQSLYV</sequence>
<dbReference type="AlphaFoldDB" id="A0A6C0BWE9"/>
<dbReference type="InterPro" id="IPR012961">
    <property type="entry name" value="Ski2/MTR4_C"/>
</dbReference>
<evidence type="ECO:0000313" key="8">
    <source>
        <dbReference type="EMBL" id="QHS96647.1"/>
    </source>
</evidence>
<dbReference type="Gene3D" id="3.40.50.300">
    <property type="entry name" value="P-loop containing nucleotide triphosphate hydrolases"/>
    <property type="match status" value="2"/>
</dbReference>
<dbReference type="SMART" id="SM00490">
    <property type="entry name" value="HELICc"/>
    <property type="match status" value="1"/>
</dbReference>
<reference evidence="8" key="1">
    <citation type="journal article" date="2020" name="Nature">
        <title>Giant virus diversity and host interactions through global metagenomics.</title>
        <authorList>
            <person name="Schulz F."/>
            <person name="Roux S."/>
            <person name="Paez-Espino D."/>
            <person name="Jungbluth S."/>
            <person name="Walsh D.A."/>
            <person name="Denef V.J."/>
            <person name="McMahon K.D."/>
            <person name="Konstantinidis K.T."/>
            <person name="Eloe-Fadrosh E.A."/>
            <person name="Kyrpides N.C."/>
            <person name="Woyke T."/>
        </authorList>
    </citation>
    <scope>NUCLEOTIDE SEQUENCE</scope>
    <source>
        <strain evidence="8">GVMAG-M-3300020166-18</strain>
    </source>
</reference>
<evidence type="ECO:0000256" key="3">
    <source>
        <dbReference type="ARBA" id="ARBA00022806"/>
    </source>
</evidence>
<dbReference type="SMART" id="SM00487">
    <property type="entry name" value="DEXDc"/>
    <property type="match status" value="1"/>
</dbReference>
<dbReference type="Pfam" id="PF00270">
    <property type="entry name" value="DEAD"/>
    <property type="match status" value="1"/>
</dbReference>
<dbReference type="SUPFAM" id="SSF52540">
    <property type="entry name" value="P-loop containing nucleoside triphosphate hydrolases"/>
    <property type="match status" value="1"/>
</dbReference>
<dbReference type="InterPro" id="IPR014001">
    <property type="entry name" value="Helicase_ATP-bd"/>
</dbReference>
<dbReference type="Gene3D" id="1.10.3380.30">
    <property type="match status" value="1"/>
</dbReference>
<evidence type="ECO:0000256" key="1">
    <source>
        <dbReference type="ARBA" id="ARBA00022741"/>
    </source>
</evidence>
<dbReference type="PANTHER" id="PTHR12131:SF1">
    <property type="entry name" value="ATP-DEPENDENT RNA HELICASE SUPV3L1, MITOCHONDRIAL-RELATED"/>
    <property type="match status" value="1"/>
</dbReference>
<dbReference type="GO" id="GO:0055087">
    <property type="term" value="C:Ski complex"/>
    <property type="evidence" value="ECO:0007669"/>
    <property type="project" value="TreeGrafter"/>
</dbReference>
<keyword evidence="5" id="KW-0175">Coiled coil</keyword>
<evidence type="ECO:0008006" key="9">
    <source>
        <dbReference type="Google" id="ProtNLM"/>
    </source>
</evidence>
<dbReference type="InterPro" id="IPR050699">
    <property type="entry name" value="RNA-DNA_Helicase"/>
</dbReference>
<organism evidence="8">
    <name type="scientific">viral metagenome</name>
    <dbReference type="NCBI Taxonomy" id="1070528"/>
    <lineage>
        <taxon>unclassified sequences</taxon>
        <taxon>metagenomes</taxon>
        <taxon>organismal metagenomes</taxon>
    </lineage>
</organism>
<dbReference type="EMBL" id="MN739272">
    <property type="protein sequence ID" value="QHS96647.1"/>
    <property type="molecule type" value="Genomic_DNA"/>
</dbReference>
<dbReference type="InterPro" id="IPR001650">
    <property type="entry name" value="Helicase_C-like"/>
</dbReference>
<dbReference type="Pfam" id="PF08148">
    <property type="entry name" value="DSHCT"/>
    <property type="match status" value="1"/>
</dbReference>
<protein>
    <recommendedName>
        <fullName evidence="9">Helicase ATP-binding domain-containing protein</fullName>
    </recommendedName>
</protein>
<dbReference type="PANTHER" id="PTHR12131">
    <property type="entry name" value="ATP-DEPENDENT RNA AND DNA HELICASE"/>
    <property type="match status" value="1"/>
</dbReference>
<dbReference type="GO" id="GO:0016787">
    <property type="term" value="F:hydrolase activity"/>
    <property type="evidence" value="ECO:0007669"/>
    <property type="project" value="UniProtKB-KW"/>
</dbReference>
<evidence type="ECO:0000256" key="5">
    <source>
        <dbReference type="SAM" id="Coils"/>
    </source>
</evidence>
<dbReference type="InterPro" id="IPR011545">
    <property type="entry name" value="DEAD/DEAH_box_helicase_dom"/>
</dbReference>
<dbReference type="GO" id="GO:0070478">
    <property type="term" value="P:nuclear-transcribed mRNA catabolic process, 3'-5' exonucleolytic nonsense-mediated decay"/>
    <property type="evidence" value="ECO:0007669"/>
    <property type="project" value="TreeGrafter"/>
</dbReference>
<name>A0A6C0BWE9_9ZZZZ</name>
<dbReference type="PROSITE" id="PS51192">
    <property type="entry name" value="HELICASE_ATP_BIND_1"/>
    <property type="match status" value="1"/>
</dbReference>
<dbReference type="GO" id="GO:0005524">
    <property type="term" value="F:ATP binding"/>
    <property type="evidence" value="ECO:0007669"/>
    <property type="project" value="UniProtKB-KW"/>
</dbReference>
<evidence type="ECO:0000259" key="7">
    <source>
        <dbReference type="PROSITE" id="PS51194"/>
    </source>
</evidence>
<keyword evidence="4" id="KW-0067">ATP-binding</keyword>
<keyword evidence="2" id="KW-0378">Hydrolase</keyword>
<evidence type="ECO:0000256" key="4">
    <source>
        <dbReference type="ARBA" id="ARBA00022840"/>
    </source>
</evidence>
<dbReference type="GO" id="GO:0003676">
    <property type="term" value="F:nucleic acid binding"/>
    <property type="evidence" value="ECO:0007669"/>
    <property type="project" value="InterPro"/>
</dbReference>
<feature type="domain" description="Helicase C-terminal" evidence="7">
    <location>
        <begin position="322"/>
        <end position="496"/>
    </location>
</feature>
<evidence type="ECO:0000259" key="6">
    <source>
        <dbReference type="PROSITE" id="PS51192"/>
    </source>
</evidence>
<feature type="domain" description="Helicase ATP-binding" evidence="6">
    <location>
        <begin position="34"/>
        <end position="211"/>
    </location>
</feature>
<accession>A0A6C0BWE9</accession>